<comment type="caution">
    <text evidence="1">The sequence shown here is derived from an EMBL/GenBank/DDBJ whole genome shotgun (WGS) entry which is preliminary data.</text>
</comment>
<dbReference type="EMBL" id="BAAAQM010000062">
    <property type="protein sequence ID" value="GAA1998480.1"/>
    <property type="molecule type" value="Genomic_DNA"/>
</dbReference>
<evidence type="ECO:0000313" key="2">
    <source>
        <dbReference type="Proteomes" id="UP001499854"/>
    </source>
</evidence>
<reference evidence="1 2" key="1">
    <citation type="journal article" date="2019" name="Int. J. Syst. Evol. Microbiol.">
        <title>The Global Catalogue of Microorganisms (GCM) 10K type strain sequencing project: providing services to taxonomists for standard genome sequencing and annotation.</title>
        <authorList>
            <consortium name="The Broad Institute Genomics Platform"/>
            <consortium name="The Broad Institute Genome Sequencing Center for Infectious Disease"/>
            <person name="Wu L."/>
            <person name="Ma J."/>
        </authorList>
    </citation>
    <scope>NUCLEOTIDE SEQUENCE [LARGE SCALE GENOMIC DNA]</scope>
    <source>
        <strain evidence="1 2">JCM 16013</strain>
    </source>
</reference>
<gene>
    <name evidence="1" type="ORF">GCM10009838_74780</name>
</gene>
<dbReference type="Proteomes" id="UP001499854">
    <property type="component" value="Unassembled WGS sequence"/>
</dbReference>
<organism evidence="1 2">
    <name type="scientific">Catenulispora subtropica</name>
    <dbReference type="NCBI Taxonomy" id="450798"/>
    <lineage>
        <taxon>Bacteria</taxon>
        <taxon>Bacillati</taxon>
        <taxon>Actinomycetota</taxon>
        <taxon>Actinomycetes</taxon>
        <taxon>Catenulisporales</taxon>
        <taxon>Catenulisporaceae</taxon>
        <taxon>Catenulispora</taxon>
    </lineage>
</organism>
<evidence type="ECO:0000313" key="1">
    <source>
        <dbReference type="EMBL" id="GAA1998480.1"/>
    </source>
</evidence>
<accession>A0ABN2T4Q1</accession>
<sequence length="270" mass="30447">MGYNFHITRADVWTSSAMYPISLREWITVADGEPSMVKPEQIDRPGTYGYTYAEGHSACIEWRDGLITLNKGDATPELAGIAQKLGARLVGDDEEEYFVDGSYAHWSRPRPILLTRPLNVDEAAAAWRQTFEQLDDDYDAWRPSPYHAQHALATFRAFAVREIASADVPDADGLLYQYGPFGSEGDPVFTVSFVRRLATDADGGHTRVECRLDYSMSEELAGLGRYSQWWFADEAQPRDQWFDALADRPEWRLLSTVTPLTVVFDTDTAC</sequence>
<evidence type="ECO:0008006" key="3">
    <source>
        <dbReference type="Google" id="ProtNLM"/>
    </source>
</evidence>
<proteinExistence type="predicted"/>
<name>A0ABN2T4Q1_9ACTN</name>
<keyword evidence="2" id="KW-1185">Reference proteome</keyword>
<protein>
    <recommendedName>
        <fullName evidence="3">ASCH domain-containing protein</fullName>
    </recommendedName>
</protein>